<dbReference type="PANTHER" id="PTHR10272:SF0">
    <property type="entry name" value="PLATELET-ACTIVATING FACTOR ACETYLHYDROLASE"/>
    <property type="match status" value="1"/>
</dbReference>
<dbReference type="Gene3D" id="3.40.50.1820">
    <property type="entry name" value="alpha/beta hydrolase"/>
    <property type="match status" value="1"/>
</dbReference>
<evidence type="ECO:0000256" key="1">
    <source>
        <dbReference type="ARBA" id="ARBA00013201"/>
    </source>
</evidence>
<evidence type="ECO:0000256" key="3">
    <source>
        <dbReference type="ARBA" id="ARBA00022963"/>
    </source>
</evidence>
<dbReference type="GO" id="GO:0016042">
    <property type="term" value="P:lipid catabolic process"/>
    <property type="evidence" value="ECO:0007669"/>
    <property type="project" value="UniProtKB-KW"/>
</dbReference>
<protein>
    <recommendedName>
        <fullName evidence="1">1-alkyl-2-acetylglycerophosphocholine esterase</fullName>
        <ecNumber evidence="1">3.1.1.47</ecNumber>
    </recommendedName>
</protein>
<keyword evidence="6" id="KW-1185">Reference proteome</keyword>
<dbReference type="SUPFAM" id="SSF53474">
    <property type="entry name" value="alpha/beta-Hydrolases"/>
    <property type="match status" value="1"/>
</dbReference>
<comment type="caution">
    <text evidence="5">The sequence shown here is derived from an EMBL/GenBank/DDBJ whole genome shotgun (WGS) entry which is preliminary data.</text>
</comment>
<proteinExistence type="predicted"/>
<dbReference type="OrthoDB" id="2363873at2759"/>
<dbReference type="EC" id="3.1.1.47" evidence="1"/>
<reference evidence="5" key="1">
    <citation type="submission" date="2020-11" db="EMBL/GenBank/DDBJ databases">
        <authorList>
            <consortium name="DOE Joint Genome Institute"/>
            <person name="Ahrendt S."/>
            <person name="Riley R."/>
            <person name="Andreopoulos W."/>
            <person name="Labutti K."/>
            <person name="Pangilinan J."/>
            <person name="Ruiz-Duenas F.J."/>
            <person name="Barrasa J.M."/>
            <person name="Sanchez-Garcia M."/>
            <person name="Camarero S."/>
            <person name="Miyauchi S."/>
            <person name="Serrano A."/>
            <person name="Linde D."/>
            <person name="Babiker R."/>
            <person name="Drula E."/>
            <person name="Ayuso-Fernandez I."/>
            <person name="Pacheco R."/>
            <person name="Padilla G."/>
            <person name="Ferreira P."/>
            <person name="Barriuso J."/>
            <person name="Kellner H."/>
            <person name="Castanera R."/>
            <person name="Alfaro M."/>
            <person name="Ramirez L."/>
            <person name="Pisabarro A.G."/>
            <person name="Kuo A."/>
            <person name="Tritt A."/>
            <person name="Lipzen A."/>
            <person name="He G."/>
            <person name="Yan M."/>
            <person name="Ng V."/>
            <person name="Cullen D."/>
            <person name="Martin F."/>
            <person name="Rosso M.-N."/>
            <person name="Henrissat B."/>
            <person name="Hibbett D."/>
            <person name="Martinez A.T."/>
            <person name="Grigoriev I.V."/>
        </authorList>
    </citation>
    <scope>NUCLEOTIDE SEQUENCE</scope>
    <source>
        <strain evidence="5">CBS 506.95</strain>
    </source>
</reference>
<dbReference type="GO" id="GO:0003847">
    <property type="term" value="F:1-alkyl-2-acetylglycerophosphocholine esterase activity"/>
    <property type="evidence" value="ECO:0007669"/>
    <property type="project" value="UniProtKB-EC"/>
</dbReference>
<evidence type="ECO:0000313" key="5">
    <source>
        <dbReference type="EMBL" id="KAF9534710.1"/>
    </source>
</evidence>
<keyword evidence="4" id="KW-0443">Lipid metabolism</keyword>
<sequence>MLSLPAIQGRFPVGVTTFVTPVRPARPVGSAKLKNHLKTRPGQPDYAFLLEEVAYTAYYPADVGKLQTKGVPWFLRPLRHSLNGLASFLGVSSWLLTPIAYCYGALLKIPAYANAPLLNPNTVQEFKDKQWPLVIFSHGLGGGRTVYSQFCSELAASGKVVIALEHRDGTSPVCMPRGWNEDGSKTEPRILYYLRPTDIELDEGDEAHKNPMLLRAQQLSFRKHEVYTAYSTFSRFVRNDSTLELETIDGTAYPRESWMPAGTTLKVKCDDEVTVAGHSFGGCTILSVLSSGPLEGSPPIPIGHTVILDPWLEPLPTPGPVPFSEASSSELATAEGLVANSIDRATPSSQGTKVEESQMKLLVINSEQFTVWKDHYARLKEMLVHWEPQGGRLLTIVGSRHHAFSDFVLLPVIGQKYGRFIMDRISRLSLAFLDDNLEGSLKSLPVIDRQEEIVGTKKDGKPKRQLIGKVGDIIVE</sequence>
<evidence type="ECO:0000313" key="6">
    <source>
        <dbReference type="Proteomes" id="UP000807306"/>
    </source>
</evidence>
<dbReference type="EMBL" id="MU157825">
    <property type="protein sequence ID" value="KAF9534710.1"/>
    <property type="molecule type" value="Genomic_DNA"/>
</dbReference>
<keyword evidence="3" id="KW-0442">Lipid degradation</keyword>
<dbReference type="InterPro" id="IPR029058">
    <property type="entry name" value="AB_hydrolase_fold"/>
</dbReference>
<evidence type="ECO:0000256" key="2">
    <source>
        <dbReference type="ARBA" id="ARBA00022801"/>
    </source>
</evidence>
<dbReference type="PANTHER" id="PTHR10272">
    <property type="entry name" value="PLATELET-ACTIVATING FACTOR ACETYLHYDROLASE"/>
    <property type="match status" value="1"/>
</dbReference>
<dbReference type="Pfam" id="PF03403">
    <property type="entry name" value="PAF-AH_p_II"/>
    <property type="match status" value="1"/>
</dbReference>
<keyword evidence="2" id="KW-0378">Hydrolase</keyword>
<evidence type="ECO:0000256" key="4">
    <source>
        <dbReference type="ARBA" id="ARBA00023098"/>
    </source>
</evidence>
<accession>A0A9P6JWM1</accession>
<gene>
    <name evidence="5" type="ORF">CPB83DRAFT_842803</name>
</gene>
<name>A0A9P6JWM1_9AGAR</name>
<dbReference type="Proteomes" id="UP000807306">
    <property type="component" value="Unassembled WGS sequence"/>
</dbReference>
<dbReference type="AlphaFoldDB" id="A0A9P6JWM1"/>
<organism evidence="5 6">
    <name type="scientific">Crepidotus variabilis</name>
    <dbReference type="NCBI Taxonomy" id="179855"/>
    <lineage>
        <taxon>Eukaryota</taxon>
        <taxon>Fungi</taxon>
        <taxon>Dikarya</taxon>
        <taxon>Basidiomycota</taxon>
        <taxon>Agaricomycotina</taxon>
        <taxon>Agaricomycetes</taxon>
        <taxon>Agaricomycetidae</taxon>
        <taxon>Agaricales</taxon>
        <taxon>Agaricineae</taxon>
        <taxon>Crepidotaceae</taxon>
        <taxon>Crepidotus</taxon>
    </lineage>
</organism>